<dbReference type="PANTHER" id="PTHR36530">
    <property type="entry name" value="INHIBITOR OF CYSTEINE PEPTIDASE"/>
    <property type="match status" value="1"/>
</dbReference>
<evidence type="ECO:0000313" key="5">
    <source>
        <dbReference type="Proteomes" id="UP001554567"/>
    </source>
</evidence>
<keyword evidence="5" id="KW-1185">Reference proteome</keyword>
<evidence type="ECO:0000313" key="4">
    <source>
        <dbReference type="EMBL" id="MEW5291991.1"/>
    </source>
</evidence>
<feature type="non-terminal residue" evidence="4">
    <location>
        <position position="1"/>
    </location>
</feature>
<keyword evidence="1 4" id="KW-0646">Protease inhibitor</keyword>
<gene>
    <name evidence="4" type="ORF">ABW286_22910</name>
</gene>
<sequence length="83" mass="9249">ISLDSNPTTGYSWMIKKLPKELIFVSSSYEQSKECKDGAVGCSGKETFTFIAQKSGTDELKLIHGQPFDKSTWKENTVSVKIK</sequence>
<dbReference type="Proteomes" id="UP001554567">
    <property type="component" value="Unassembled WGS sequence"/>
</dbReference>
<feature type="domain" description="Proteinase inhibitor I42 chagasin" evidence="3">
    <location>
        <begin position="1"/>
        <end position="82"/>
    </location>
</feature>
<dbReference type="RefSeq" id="WP_367168804.1">
    <property type="nucleotide sequence ID" value="NZ_JBFKZN010000026.1"/>
</dbReference>
<reference evidence="4 5" key="1">
    <citation type="submission" date="2024-07" db="EMBL/GenBank/DDBJ databases">
        <authorList>
            <person name="Dulla G.F.J."/>
            <person name="Delorm J.G."/>
        </authorList>
    </citation>
    <scope>NUCLEOTIDE SEQUENCE [LARGE SCALE GENOMIC DNA]</scope>
    <source>
        <strain evidence="4 5">JGD 233</strain>
    </source>
</reference>
<name>A0ABV3N828_9GAMM</name>
<evidence type="ECO:0000259" key="3">
    <source>
        <dbReference type="Pfam" id="PF09394"/>
    </source>
</evidence>
<keyword evidence="2" id="KW-0789">Thiol protease inhibitor</keyword>
<comment type="caution">
    <text evidence="4">The sequence shown here is derived from an EMBL/GenBank/DDBJ whole genome shotgun (WGS) entry which is preliminary data.</text>
</comment>
<dbReference type="InterPro" id="IPR036331">
    <property type="entry name" value="Chagasin-like_sf"/>
</dbReference>
<dbReference type="Gene3D" id="2.60.40.2020">
    <property type="match status" value="1"/>
</dbReference>
<dbReference type="EMBL" id="JBFKZN010000026">
    <property type="protein sequence ID" value="MEW5291991.1"/>
    <property type="molecule type" value="Genomic_DNA"/>
</dbReference>
<evidence type="ECO:0000256" key="2">
    <source>
        <dbReference type="ARBA" id="ARBA00022704"/>
    </source>
</evidence>
<dbReference type="SUPFAM" id="SSF141066">
    <property type="entry name" value="ICP-like"/>
    <property type="match status" value="1"/>
</dbReference>
<dbReference type="GO" id="GO:0030414">
    <property type="term" value="F:peptidase inhibitor activity"/>
    <property type="evidence" value="ECO:0007669"/>
    <property type="project" value="UniProtKB-KW"/>
</dbReference>
<protein>
    <submittedName>
        <fullName evidence="4">Protease inhibitor I42 family protein</fullName>
    </submittedName>
</protein>
<proteinExistence type="predicted"/>
<dbReference type="PANTHER" id="PTHR36530:SF1">
    <property type="entry name" value="AMOEBIASIN-1"/>
    <property type="match status" value="1"/>
</dbReference>
<dbReference type="InterPro" id="IPR052781">
    <property type="entry name" value="Cys_protease_inhibitor_I42"/>
</dbReference>
<accession>A0ABV3N828</accession>
<dbReference type="Pfam" id="PF09394">
    <property type="entry name" value="Inhibitor_I42"/>
    <property type="match status" value="1"/>
</dbReference>
<dbReference type="InterPro" id="IPR018990">
    <property type="entry name" value="Prot_inh_I42_chagasin"/>
</dbReference>
<evidence type="ECO:0000256" key="1">
    <source>
        <dbReference type="ARBA" id="ARBA00022690"/>
    </source>
</evidence>
<organism evidence="4 5">
    <name type="scientific">Erwinia papayae</name>
    <dbReference type="NCBI Taxonomy" id="206499"/>
    <lineage>
        <taxon>Bacteria</taxon>
        <taxon>Pseudomonadati</taxon>
        <taxon>Pseudomonadota</taxon>
        <taxon>Gammaproteobacteria</taxon>
        <taxon>Enterobacterales</taxon>
        <taxon>Erwiniaceae</taxon>
        <taxon>Erwinia</taxon>
    </lineage>
</organism>